<feature type="region of interest" description="Disordered" evidence="1">
    <location>
        <begin position="213"/>
        <end position="234"/>
    </location>
</feature>
<dbReference type="Proteomes" id="UP000176005">
    <property type="component" value="Unassembled WGS sequence"/>
</dbReference>
<evidence type="ECO:0000313" key="4">
    <source>
        <dbReference type="Proteomes" id="UP000176005"/>
    </source>
</evidence>
<dbReference type="EMBL" id="LJGW01000121">
    <property type="protein sequence ID" value="OEV12699.1"/>
    <property type="molecule type" value="Genomic_DNA"/>
</dbReference>
<feature type="compositionally biased region" description="Basic and acidic residues" evidence="1">
    <location>
        <begin position="72"/>
        <end position="88"/>
    </location>
</feature>
<dbReference type="NCBIfam" id="TIGR03083">
    <property type="entry name" value="maleylpyruvate isomerase family mycothiol-dependent enzyme"/>
    <property type="match status" value="1"/>
</dbReference>
<name>A0A1E7L913_9ACTN</name>
<dbReference type="AlphaFoldDB" id="A0A1E7L913"/>
<gene>
    <name evidence="3" type="ORF">AN218_07050</name>
</gene>
<keyword evidence="4" id="KW-1185">Reference proteome</keyword>
<dbReference type="InterPro" id="IPR017520">
    <property type="entry name" value="CHP03086"/>
</dbReference>
<dbReference type="SUPFAM" id="SSF109854">
    <property type="entry name" value="DinB/YfiT-like putative metalloenzymes"/>
    <property type="match status" value="1"/>
</dbReference>
<feature type="domain" description="Mycothiol-dependent maleylpyruvate isomerase metal-binding" evidence="2">
    <location>
        <begin position="23"/>
        <end position="151"/>
    </location>
</feature>
<dbReference type="PATRIC" id="fig|518642.10.peg.1514"/>
<protein>
    <recommendedName>
        <fullName evidence="2">Mycothiol-dependent maleylpyruvate isomerase metal-binding domain-containing protein</fullName>
    </recommendedName>
</protein>
<reference evidence="3 4" key="1">
    <citation type="journal article" date="2016" name="Front. Microbiol.">
        <title>Comparative Genomics Analysis of Streptomyces Species Reveals Their Adaptation to the Marine Environment and Their Diversity at the Genomic Level.</title>
        <authorList>
            <person name="Tian X."/>
            <person name="Zhang Z."/>
            <person name="Yang T."/>
            <person name="Chen M."/>
            <person name="Li J."/>
            <person name="Chen F."/>
            <person name="Yang J."/>
            <person name="Li W."/>
            <person name="Zhang B."/>
            <person name="Zhang Z."/>
            <person name="Wu J."/>
            <person name="Zhang C."/>
            <person name="Long L."/>
            <person name="Xiao J."/>
        </authorList>
    </citation>
    <scope>NUCLEOTIDE SEQUENCE [LARGE SCALE GENOMIC DNA]</scope>
    <source>
        <strain evidence="3 4">SCSIO 10429</strain>
    </source>
</reference>
<proteinExistence type="predicted"/>
<evidence type="ECO:0000313" key="3">
    <source>
        <dbReference type="EMBL" id="OEV12699.1"/>
    </source>
</evidence>
<dbReference type="RefSeq" id="WP_070015898.1">
    <property type="nucleotide sequence ID" value="NZ_LJGW01000121.1"/>
</dbReference>
<accession>A0A1E7L913</accession>
<feature type="region of interest" description="Disordered" evidence="1">
    <location>
        <begin position="68"/>
        <end position="98"/>
    </location>
</feature>
<sequence>MDDGTPHAGAALLERAVGYALCAVRGVRPWALGAPTPCADWDLRALLWHTADSLAALYEGIEDGYVALPDEAGPRPDEAQPRPDERESGPGSRDAGDPAAVFRARASRLLGVWAAAGGDGGLVAVGGLPLPAAALAHAGALEIAVHGWDIAQAAGLPRPVPAALATELMRTARQLVPSPAVRQPLFGPPLTVPAEADPSDRLVAFLGRDPYGSRRARRREGGGPDVRGGRAAPA</sequence>
<dbReference type="InterPro" id="IPR034660">
    <property type="entry name" value="DinB/YfiT-like"/>
</dbReference>
<dbReference type="GO" id="GO:0046872">
    <property type="term" value="F:metal ion binding"/>
    <property type="evidence" value="ECO:0007669"/>
    <property type="project" value="InterPro"/>
</dbReference>
<dbReference type="Gene3D" id="1.20.120.450">
    <property type="entry name" value="dinb family like domain"/>
    <property type="match status" value="1"/>
</dbReference>
<dbReference type="InterPro" id="IPR024344">
    <property type="entry name" value="MDMPI_metal-binding"/>
</dbReference>
<organism evidence="3 4">
    <name type="scientific">Streptomyces nanshensis</name>
    <dbReference type="NCBI Taxonomy" id="518642"/>
    <lineage>
        <taxon>Bacteria</taxon>
        <taxon>Bacillati</taxon>
        <taxon>Actinomycetota</taxon>
        <taxon>Actinomycetes</taxon>
        <taxon>Kitasatosporales</taxon>
        <taxon>Streptomycetaceae</taxon>
        <taxon>Streptomyces</taxon>
    </lineage>
</organism>
<comment type="caution">
    <text evidence="3">The sequence shown here is derived from an EMBL/GenBank/DDBJ whole genome shotgun (WGS) entry which is preliminary data.</text>
</comment>
<evidence type="ECO:0000259" key="2">
    <source>
        <dbReference type="Pfam" id="PF11716"/>
    </source>
</evidence>
<dbReference type="InterPro" id="IPR017517">
    <property type="entry name" value="Maleyloyr_isom"/>
</dbReference>
<dbReference type="NCBIfam" id="TIGR03086">
    <property type="entry name" value="TIGR03086 family metal-binding protein"/>
    <property type="match status" value="1"/>
</dbReference>
<dbReference type="Pfam" id="PF11716">
    <property type="entry name" value="MDMPI_N"/>
    <property type="match status" value="1"/>
</dbReference>
<evidence type="ECO:0000256" key="1">
    <source>
        <dbReference type="SAM" id="MobiDB-lite"/>
    </source>
</evidence>